<gene>
    <name evidence="2" type="ORF">P9B03_19985</name>
</gene>
<comment type="caution">
    <text evidence="2">The sequence shown here is derived from an EMBL/GenBank/DDBJ whole genome shotgun (WGS) entry which is preliminary data.</text>
</comment>
<dbReference type="EMBL" id="JARSFG010000043">
    <property type="protein sequence ID" value="MEC1180737.1"/>
    <property type="molecule type" value="Genomic_DNA"/>
</dbReference>
<evidence type="ECO:0000313" key="3">
    <source>
        <dbReference type="Proteomes" id="UP001344888"/>
    </source>
</evidence>
<keyword evidence="1" id="KW-1133">Transmembrane helix</keyword>
<organism evidence="2 3">
    <name type="scientific">Metasolibacillus meyeri</name>
    <dbReference type="NCBI Taxonomy" id="1071052"/>
    <lineage>
        <taxon>Bacteria</taxon>
        <taxon>Bacillati</taxon>
        <taxon>Bacillota</taxon>
        <taxon>Bacilli</taxon>
        <taxon>Bacillales</taxon>
        <taxon>Caryophanaceae</taxon>
        <taxon>Metasolibacillus</taxon>
    </lineage>
</organism>
<proteinExistence type="predicted"/>
<protein>
    <recommendedName>
        <fullName evidence="4">DUF4083 domain-containing protein</fullName>
    </recommendedName>
</protein>
<reference evidence="2 3" key="1">
    <citation type="submission" date="2023-03" db="EMBL/GenBank/DDBJ databases">
        <title>Bacillus Genome Sequencing.</title>
        <authorList>
            <person name="Dunlap C."/>
        </authorList>
    </citation>
    <scope>NUCLEOTIDE SEQUENCE [LARGE SCALE GENOMIC DNA]</scope>
    <source>
        <strain evidence="2 3">B-59205</strain>
    </source>
</reference>
<evidence type="ECO:0000313" key="2">
    <source>
        <dbReference type="EMBL" id="MEC1180737.1"/>
    </source>
</evidence>
<dbReference type="Proteomes" id="UP001344888">
    <property type="component" value="Unassembled WGS sequence"/>
</dbReference>
<dbReference type="RefSeq" id="WP_193768992.1">
    <property type="nucleotide sequence ID" value="NZ_JARSFG010000043.1"/>
</dbReference>
<keyword evidence="3" id="KW-1185">Reference proteome</keyword>
<keyword evidence="1" id="KW-0812">Transmembrane</keyword>
<evidence type="ECO:0008006" key="4">
    <source>
        <dbReference type="Google" id="ProtNLM"/>
    </source>
</evidence>
<feature type="transmembrane region" description="Helical" evidence="1">
    <location>
        <begin position="6"/>
        <end position="29"/>
    </location>
</feature>
<accession>A0AAW9NSR3</accession>
<sequence>MNGLIALLLALIPYVLLFGVAIVFFNLIFQIKRNSDIQIEQNKQLISLLEKKFEKKD</sequence>
<name>A0AAW9NSR3_9BACL</name>
<evidence type="ECO:0000256" key="1">
    <source>
        <dbReference type="SAM" id="Phobius"/>
    </source>
</evidence>
<dbReference type="AlphaFoldDB" id="A0AAW9NSR3"/>
<keyword evidence="1" id="KW-0472">Membrane</keyword>